<dbReference type="Proteomes" id="UP000729402">
    <property type="component" value="Unassembled WGS sequence"/>
</dbReference>
<gene>
    <name evidence="2" type="ORF">GUJ93_ZPchr0004g39817</name>
</gene>
<name>A0A8J5VMD8_ZIZPA</name>
<feature type="coiled-coil region" evidence="1">
    <location>
        <begin position="182"/>
        <end position="252"/>
    </location>
</feature>
<sequence length="310" mass="35741">MAGGGRAASPAGERDKGGQAEWTRIYNGLLAIQHEFWVSRVDSLQSSLQQSRKQDALRRRCEAANMELLLGDKEGEARCYQKIAEIIENDLEDFKSSIAALAAENYELKVKLKEVESHAALSEKTVVHIESPRDLRAEIRKLKQAYSTLSSNKDKEVSALRAEKDFVWNQLRTMEKDYTDLLKKKKIEATQATEVAQKLQKNLEEMQSQNKDNEIGRLQAEAVDAKKKIMILEDKLKEMNSLMKEKDFEIEELKHGQSKTNQKNKTDIRKLFDLSLQQISYFDHLRLCDHAPFYYYCAQILKLLFFMDQG</sequence>
<proteinExistence type="predicted"/>
<evidence type="ECO:0000256" key="1">
    <source>
        <dbReference type="SAM" id="Coils"/>
    </source>
</evidence>
<keyword evidence="1" id="KW-0175">Coiled coil</keyword>
<dbReference type="PANTHER" id="PTHR35992">
    <property type="entry name" value="CYTOMATRIX PROTEIN-LIKE PROTEIN"/>
    <property type="match status" value="1"/>
</dbReference>
<dbReference type="OrthoDB" id="1921280at2759"/>
<keyword evidence="3" id="KW-1185">Reference proteome</keyword>
<reference evidence="2" key="2">
    <citation type="submission" date="2021-02" db="EMBL/GenBank/DDBJ databases">
        <authorList>
            <person name="Kimball J.A."/>
            <person name="Haas M.W."/>
            <person name="Macchietto M."/>
            <person name="Kono T."/>
            <person name="Duquette J."/>
            <person name="Shao M."/>
        </authorList>
    </citation>
    <scope>NUCLEOTIDE SEQUENCE</scope>
    <source>
        <tissue evidence="2">Fresh leaf tissue</tissue>
    </source>
</reference>
<evidence type="ECO:0000313" key="3">
    <source>
        <dbReference type="Proteomes" id="UP000729402"/>
    </source>
</evidence>
<accession>A0A8J5VMD8</accession>
<dbReference type="EMBL" id="JAAALK010000285">
    <property type="protein sequence ID" value="KAG8064186.1"/>
    <property type="molecule type" value="Genomic_DNA"/>
</dbReference>
<evidence type="ECO:0000313" key="2">
    <source>
        <dbReference type="EMBL" id="KAG8064186.1"/>
    </source>
</evidence>
<dbReference type="PANTHER" id="PTHR35992:SF1">
    <property type="entry name" value="CYTOMATRIX PROTEIN-LIKE PROTEIN"/>
    <property type="match status" value="1"/>
</dbReference>
<dbReference type="AlphaFoldDB" id="A0A8J5VMD8"/>
<organism evidence="2 3">
    <name type="scientific">Zizania palustris</name>
    <name type="common">Northern wild rice</name>
    <dbReference type="NCBI Taxonomy" id="103762"/>
    <lineage>
        <taxon>Eukaryota</taxon>
        <taxon>Viridiplantae</taxon>
        <taxon>Streptophyta</taxon>
        <taxon>Embryophyta</taxon>
        <taxon>Tracheophyta</taxon>
        <taxon>Spermatophyta</taxon>
        <taxon>Magnoliopsida</taxon>
        <taxon>Liliopsida</taxon>
        <taxon>Poales</taxon>
        <taxon>Poaceae</taxon>
        <taxon>BOP clade</taxon>
        <taxon>Oryzoideae</taxon>
        <taxon>Oryzeae</taxon>
        <taxon>Zizaniinae</taxon>
        <taxon>Zizania</taxon>
    </lineage>
</organism>
<protein>
    <submittedName>
        <fullName evidence="2">Uncharacterized protein</fullName>
    </submittedName>
</protein>
<reference evidence="2" key="1">
    <citation type="journal article" date="2021" name="bioRxiv">
        <title>Whole Genome Assembly and Annotation of Northern Wild Rice, Zizania palustris L., Supports a Whole Genome Duplication in the Zizania Genus.</title>
        <authorList>
            <person name="Haas M."/>
            <person name="Kono T."/>
            <person name="Macchietto M."/>
            <person name="Millas R."/>
            <person name="McGilp L."/>
            <person name="Shao M."/>
            <person name="Duquette J."/>
            <person name="Hirsch C.N."/>
            <person name="Kimball J."/>
        </authorList>
    </citation>
    <scope>NUCLEOTIDE SEQUENCE</scope>
    <source>
        <tissue evidence="2">Fresh leaf tissue</tissue>
    </source>
</reference>
<comment type="caution">
    <text evidence="2">The sequence shown here is derived from an EMBL/GenBank/DDBJ whole genome shotgun (WGS) entry which is preliminary data.</text>
</comment>